<feature type="transmembrane region" description="Helical" evidence="1">
    <location>
        <begin position="257"/>
        <end position="281"/>
    </location>
</feature>
<gene>
    <name evidence="2" type="ORF">SNAT2548_LOCUS8039</name>
</gene>
<feature type="transmembrane region" description="Helical" evidence="1">
    <location>
        <begin position="136"/>
        <end position="159"/>
    </location>
</feature>
<keyword evidence="1" id="KW-0812">Transmembrane</keyword>
<sequence length="284" mass="31533">MSRGGLRQLLRCPAGKYDPEEKRQHEHTRRLDHIGVALLFVLYVALLHALEVDLPVPEAPCLVSAAQLAVATLAVFNLYVEIYVLPRGTKEADDDFLVTYGPFGRWIYLTHQTIGALALHAATSAVAPFVGRRLVVGTYAASPVVGAFGVFVTVQYFNLVFSHPDHQRQCQVWAARGVRFGFIDCLRHSLPIIVAIFDIVLKHQQTLHVAMPSAVGLIRLHLLYVTIFLGVIHLNHQITGRWPYGFMKDLGLSFTRWLVFLIVQGSILSMCGLALSGLASLSLW</sequence>
<protein>
    <submittedName>
        <fullName evidence="2">Uncharacterized protein</fullName>
    </submittedName>
</protein>
<feature type="transmembrane region" description="Helical" evidence="1">
    <location>
        <begin position="62"/>
        <end position="85"/>
    </location>
</feature>
<evidence type="ECO:0000313" key="2">
    <source>
        <dbReference type="EMBL" id="CAE7220315.1"/>
    </source>
</evidence>
<evidence type="ECO:0000313" key="3">
    <source>
        <dbReference type="Proteomes" id="UP000604046"/>
    </source>
</evidence>
<reference evidence="2" key="1">
    <citation type="submission" date="2021-02" db="EMBL/GenBank/DDBJ databases">
        <authorList>
            <person name="Dougan E. K."/>
            <person name="Rhodes N."/>
            <person name="Thang M."/>
            <person name="Chan C."/>
        </authorList>
    </citation>
    <scope>NUCLEOTIDE SEQUENCE</scope>
</reference>
<dbReference type="EMBL" id="CAJNDS010000579">
    <property type="protein sequence ID" value="CAE7220315.1"/>
    <property type="molecule type" value="Genomic_DNA"/>
</dbReference>
<name>A0A812K1C9_9DINO</name>
<keyword evidence="1" id="KW-1133">Transmembrane helix</keyword>
<keyword evidence="1" id="KW-0472">Membrane</keyword>
<organism evidence="2 3">
    <name type="scientific">Symbiodinium natans</name>
    <dbReference type="NCBI Taxonomy" id="878477"/>
    <lineage>
        <taxon>Eukaryota</taxon>
        <taxon>Sar</taxon>
        <taxon>Alveolata</taxon>
        <taxon>Dinophyceae</taxon>
        <taxon>Suessiales</taxon>
        <taxon>Symbiodiniaceae</taxon>
        <taxon>Symbiodinium</taxon>
    </lineage>
</organism>
<dbReference type="OrthoDB" id="437357at2759"/>
<accession>A0A812K1C9</accession>
<feature type="transmembrane region" description="Helical" evidence="1">
    <location>
        <begin position="213"/>
        <end position="236"/>
    </location>
</feature>
<dbReference type="Proteomes" id="UP000604046">
    <property type="component" value="Unassembled WGS sequence"/>
</dbReference>
<evidence type="ECO:0000256" key="1">
    <source>
        <dbReference type="SAM" id="Phobius"/>
    </source>
</evidence>
<proteinExistence type="predicted"/>
<comment type="caution">
    <text evidence="2">The sequence shown here is derived from an EMBL/GenBank/DDBJ whole genome shotgun (WGS) entry which is preliminary data.</text>
</comment>
<dbReference type="AlphaFoldDB" id="A0A812K1C9"/>
<feature type="transmembrane region" description="Helical" evidence="1">
    <location>
        <begin position="31"/>
        <end position="50"/>
    </location>
</feature>
<keyword evidence="3" id="KW-1185">Reference proteome</keyword>